<dbReference type="PIRSF" id="PIRSF000097">
    <property type="entry name" value="AKR"/>
    <property type="match status" value="1"/>
</dbReference>
<evidence type="ECO:0000313" key="9">
    <source>
        <dbReference type="Proteomes" id="UP000031397"/>
    </source>
</evidence>
<evidence type="ECO:0000256" key="5">
    <source>
        <dbReference type="PIRSR" id="PIRSR000097-2"/>
    </source>
</evidence>
<dbReference type="Pfam" id="PF00248">
    <property type="entry name" value="Aldo_ket_red"/>
    <property type="match status" value="1"/>
</dbReference>
<dbReference type="PROSITE" id="PS00798">
    <property type="entry name" value="ALDOKETO_REDUCTASE_1"/>
    <property type="match status" value="1"/>
</dbReference>
<dbReference type="InterPro" id="IPR023210">
    <property type="entry name" value="NADP_OxRdtase_dom"/>
</dbReference>
<dbReference type="FunFam" id="3.20.20.100:FF:000015">
    <property type="entry name" value="Oxidoreductase, aldo/keto reductase family"/>
    <property type="match status" value="1"/>
</dbReference>
<evidence type="ECO:0000256" key="4">
    <source>
        <dbReference type="PIRSR" id="PIRSR000097-1"/>
    </source>
</evidence>
<dbReference type="PANTHER" id="PTHR43827">
    <property type="entry name" value="2,5-DIKETO-D-GLUCONIC ACID REDUCTASE"/>
    <property type="match status" value="1"/>
</dbReference>
<feature type="active site" description="Proton donor" evidence="4">
    <location>
        <position position="49"/>
    </location>
</feature>
<dbReference type="EMBL" id="JOJZ01000009">
    <property type="protein sequence ID" value="KID42481.1"/>
    <property type="molecule type" value="Genomic_DNA"/>
</dbReference>
<protein>
    <submittedName>
        <fullName evidence="8">Oxidoreductase, aldo/keto reductase family</fullName>
    </submittedName>
</protein>
<dbReference type="CDD" id="cd19133">
    <property type="entry name" value="AKR_AKR5F1"/>
    <property type="match status" value="1"/>
</dbReference>
<dbReference type="PROSITE" id="PS00062">
    <property type="entry name" value="ALDOKETO_REDUCTASE_2"/>
    <property type="match status" value="1"/>
</dbReference>
<keyword evidence="3" id="KW-0560">Oxidoreductase</keyword>
<dbReference type="SUPFAM" id="SSF51430">
    <property type="entry name" value="NAD(P)-linked oxidoreductase"/>
    <property type="match status" value="1"/>
</dbReference>
<dbReference type="Gene3D" id="3.20.20.100">
    <property type="entry name" value="NADP-dependent oxidoreductase domain"/>
    <property type="match status" value="1"/>
</dbReference>
<dbReference type="PROSITE" id="PS00063">
    <property type="entry name" value="ALDOKETO_REDUCTASE_3"/>
    <property type="match status" value="1"/>
</dbReference>
<dbReference type="Proteomes" id="UP000031397">
    <property type="component" value="Unassembled WGS sequence"/>
</dbReference>
<dbReference type="InterPro" id="IPR036812">
    <property type="entry name" value="NAD(P)_OxRdtase_dom_sf"/>
</dbReference>
<dbReference type="RefSeq" id="WP_039143646.1">
    <property type="nucleotide sequence ID" value="NZ_JOJZ01000009.1"/>
</dbReference>
<feature type="binding site" evidence="5">
    <location>
        <position position="107"/>
    </location>
    <ligand>
        <name>substrate</name>
    </ligand>
</feature>
<gene>
    <name evidence="8" type="ORF">LfDm3_0410</name>
</gene>
<feature type="site" description="Lowers pKa of active site Tyr" evidence="6">
    <location>
        <position position="74"/>
    </location>
</feature>
<proteinExistence type="inferred from homology"/>
<keyword evidence="9" id="KW-1185">Reference proteome</keyword>
<dbReference type="PRINTS" id="PR00069">
    <property type="entry name" value="ALDKETRDTASE"/>
</dbReference>
<reference evidence="8 9" key="1">
    <citation type="submission" date="2014-06" db="EMBL/GenBank/DDBJ databases">
        <title>Functional and comparative genomic analyses of the Drosophila gut microbiota identify candidate symbiosis factors.</title>
        <authorList>
            <person name="Newell P.D."/>
            <person name="Chaston J.M."/>
            <person name="Douglas A.E."/>
        </authorList>
    </citation>
    <scope>NUCLEOTIDE SEQUENCE [LARGE SCALE GENOMIC DNA]</scope>
    <source>
        <strain evidence="8 9">DmCS_002</strain>
    </source>
</reference>
<evidence type="ECO:0000256" key="1">
    <source>
        <dbReference type="ARBA" id="ARBA00007905"/>
    </source>
</evidence>
<evidence type="ECO:0000313" key="8">
    <source>
        <dbReference type="EMBL" id="KID42481.1"/>
    </source>
</evidence>
<dbReference type="InterPro" id="IPR020471">
    <property type="entry name" value="AKR"/>
</dbReference>
<evidence type="ECO:0000259" key="7">
    <source>
        <dbReference type="Pfam" id="PF00248"/>
    </source>
</evidence>
<dbReference type="AlphaFoldDB" id="A0A0C1PRH5"/>
<dbReference type="OrthoDB" id="9804790at2"/>
<sequence>MEYFTLNDGNKIPATGFGTFQITDPEQAEQSVIDAIDSGYRLIDTAQYYKNEEAVGRGLKKSGVKREDLFVTSKVWFTDSGYDKAKKMVETSLKKLGLDYLDMYLIHQPYGDTFGSWRALEEMQKEGKIKSIGVSNFYDDQITNLAMFNDVKPVIDQIEINPWEQQKTSVDYLKSFGVRPEAWAPFAEGKHDIFNNETLKSIGEKYGKSVGQVILRWEYQRGIVTLAKSTHKNRMEENIDIFDFELSDDDMKQIANLDKGESQFFNHRDPVTIQNFVK</sequence>
<accession>A0A0C1PRH5</accession>
<dbReference type="PANTHER" id="PTHR43827:SF3">
    <property type="entry name" value="NADP-DEPENDENT OXIDOREDUCTASE DOMAIN-CONTAINING PROTEIN"/>
    <property type="match status" value="1"/>
</dbReference>
<feature type="domain" description="NADP-dependent oxidoreductase" evidence="7">
    <location>
        <begin position="16"/>
        <end position="258"/>
    </location>
</feature>
<dbReference type="InterPro" id="IPR018170">
    <property type="entry name" value="Aldo/ket_reductase_CS"/>
</dbReference>
<evidence type="ECO:0000256" key="3">
    <source>
        <dbReference type="ARBA" id="ARBA00023002"/>
    </source>
</evidence>
<keyword evidence="2" id="KW-0521">NADP</keyword>
<comment type="similarity">
    <text evidence="1">Belongs to the aldo/keto reductase family.</text>
</comment>
<organism evidence="8 9">
    <name type="scientific">Fructilactobacillus fructivorans</name>
    <dbReference type="NCBI Taxonomy" id="1614"/>
    <lineage>
        <taxon>Bacteria</taxon>
        <taxon>Bacillati</taxon>
        <taxon>Bacillota</taxon>
        <taxon>Bacilli</taxon>
        <taxon>Lactobacillales</taxon>
        <taxon>Lactobacillaceae</taxon>
        <taxon>Fructilactobacillus</taxon>
    </lineage>
</organism>
<dbReference type="GeneID" id="74913096"/>
<evidence type="ECO:0000256" key="2">
    <source>
        <dbReference type="ARBA" id="ARBA00022857"/>
    </source>
</evidence>
<dbReference type="PATRIC" id="fig|1614.7.peg.400"/>
<evidence type="ECO:0000256" key="6">
    <source>
        <dbReference type="PIRSR" id="PIRSR000097-3"/>
    </source>
</evidence>
<dbReference type="GO" id="GO:0016616">
    <property type="term" value="F:oxidoreductase activity, acting on the CH-OH group of donors, NAD or NADP as acceptor"/>
    <property type="evidence" value="ECO:0007669"/>
    <property type="project" value="UniProtKB-ARBA"/>
</dbReference>
<comment type="caution">
    <text evidence="8">The sequence shown here is derived from an EMBL/GenBank/DDBJ whole genome shotgun (WGS) entry which is preliminary data.</text>
</comment>
<name>A0A0C1PRH5_9LACO</name>